<dbReference type="AlphaFoldDB" id="A0A1I6LVM5"/>
<evidence type="ECO:0000256" key="1">
    <source>
        <dbReference type="ARBA" id="ARBA00022630"/>
    </source>
</evidence>
<evidence type="ECO:0000256" key="6">
    <source>
        <dbReference type="RuleBase" id="RU004182"/>
    </source>
</evidence>
<dbReference type="InterPro" id="IPR005101">
    <property type="entry name" value="Cryptochr/Photolyase_FAD-bd"/>
</dbReference>
<feature type="site" description="Electron transfer via tryptophanyl radical" evidence="5">
    <location>
        <position position="382"/>
    </location>
</feature>
<dbReference type="Proteomes" id="UP000199062">
    <property type="component" value="Unassembled WGS sequence"/>
</dbReference>
<dbReference type="OrthoDB" id="11721at2157"/>
<evidence type="ECO:0000313" key="10">
    <source>
        <dbReference type="Proteomes" id="UP000199062"/>
    </source>
</evidence>
<comment type="cofactor">
    <cofactor evidence="4">
        <name>FAD</name>
        <dbReference type="ChEBI" id="CHEBI:57692"/>
    </cofactor>
    <text evidence="4">Binds 1 FAD per subunit.</text>
</comment>
<dbReference type="GO" id="GO:0003677">
    <property type="term" value="F:DNA binding"/>
    <property type="evidence" value="ECO:0007669"/>
    <property type="project" value="TreeGrafter"/>
</dbReference>
<evidence type="ECO:0000256" key="2">
    <source>
        <dbReference type="ARBA" id="ARBA00022827"/>
    </source>
</evidence>
<dbReference type="PANTHER" id="PTHR11455">
    <property type="entry name" value="CRYPTOCHROME"/>
    <property type="match status" value="1"/>
</dbReference>
<dbReference type="PRINTS" id="PR00147">
    <property type="entry name" value="DNAPHOTLYASE"/>
</dbReference>
<organism evidence="9 10">
    <name type="scientific">Halomicrobium zhouii</name>
    <dbReference type="NCBI Taxonomy" id="767519"/>
    <lineage>
        <taxon>Archaea</taxon>
        <taxon>Methanobacteriati</taxon>
        <taxon>Methanobacteriota</taxon>
        <taxon>Stenosarchaea group</taxon>
        <taxon>Halobacteria</taxon>
        <taxon>Halobacteriales</taxon>
        <taxon>Haloarculaceae</taxon>
        <taxon>Halomicrobium</taxon>
    </lineage>
</organism>
<comment type="similarity">
    <text evidence="6">Belongs to the DNA photolyase family.</text>
</comment>
<evidence type="ECO:0000313" key="9">
    <source>
        <dbReference type="EMBL" id="SFS07440.1"/>
    </source>
</evidence>
<feature type="site" description="Electron transfer via tryptophanyl radical" evidence="5">
    <location>
        <position position="306"/>
    </location>
</feature>
<dbReference type="Pfam" id="PF00875">
    <property type="entry name" value="DNA_photolyase"/>
    <property type="match status" value="1"/>
</dbReference>
<reference evidence="9 10" key="1">
    <citation type="submission" date="2016-10" db="EMBL/GenBank/DDBJ databases">
        <authorList>
            <person name="de Groot N.N."/>
        </authorList>
    </citation>
    <scope>NUCLEOTIDE SEQUENCE [LARGE SCALE GENOMIC DNA]</scope>
    <source>
        <strain evidence="9 10">CGMCC 1.10457</strain>
    </source>
</reference>
<evidence type="ECO:0000256" key="5">
    <source>
        <dbReference type="PIRSR" id="PIRSR602081-2"/>
    </source>
</evidence>
<dbReference type="RefSeq" id="WP_089817553.1">
    <property type="nucleotide sequence ID" value="NZ_FOZK01000003.1"/>
</dbReference>
<evidence type="ECO:0000256" key="4">
    <source>
        <dbReference type="PIRSR" id="PIRSR602081-1"/>
    </source>
</evidence>
<proteinExistence type="inferred from homology"/>
<keyword evidence="1 4" id="KW-0285">Flavoprotein</keyword>
<dbReference type="STRING" id="767519.SAMN05216559_3220"/>
<feature type="binding site" evidence="4">
    <location>
        <begin position="275"/>
        <end position="282"/>
    </location>
    <ligand>
        <name>FAD</name>
        <dbReference type="ChEBI" id="CHEBI:57692"/>
    </ligand>
</feature>
<dbReference type="GO" id="GO:0006950">
    <property type="term" value="P:response to stress"/>
    <property type="evidence" value="ECO:0007669"/>
    <property type="project" value="UniProtKB-ARBA"/>
</dbReference>
<gene>
    <name evidence="9" type="ORF">SAMN05216559_3220</name>
</gene>
<feature type="binding site" evidence="4">
    <location>
        <position position="217"/>
    </location>
    <ligand>
        <name>FAD</name>
        <dbReference type="ChEBI" id="CHEBI:57692"/>
    </ligand>
</feature>
<dbReference type="GO" id="GO:0003904">
    <property type="term" value="F:deoxyribodipyrimidine photo-lyase activity"/>
    <property type="evidence" value="ECO:0007669"/>
    <property type="project" value="TreeGrafter"/>
</dbReference>
<feature type="domain" description="Photolyase/cryptochrome alpha/beta" evidence="8">
    <location>
        <begin position="1"/>
        <end position="130"/>
    </location>
</feature>
<dbReference type="InterPro" id="IPR018394">
    <property type="entry name" value="DNA_photolyase_1_CS_C"/>
</dbReference>
<dbReference type="Gene3D" id="1.25.40.80">
    <property type="match status" value="1"/>
</dbReference>
<feature type="binding site" evidence="4">
    <location>
        <begin position="372"/>
        <end position="374"/>
    </location>
    <ligand>
        <name>FAD</name>
        <dbReference type="ChEBI" id="CHEBI:57692"/>
    </ligand>
</feature>
<keyword evidence="2 4" id="KW-0274">FAD</keyword>
<dbReference type="PANTHER" id="PTHR11455:SF9">
    <property type="entry name" value="CRYPTOCHROME CIRCADIAN CLOCK 5 ISOFORM X1"/>
    <property type="match status" value="1"/>
</dbReference>
<feature type="site" description="Electron transfer via tryptophanyl radical" evidence="5">
    <location>
        <position position="359"/>
    </location>
</feature>
<dbReference type="SUPFAM" id="SSF48173">
    <property type="entry name" value="Cryptochrome/photolyase FAD-binding domain"/>
    <property type="match status" value="1"/>
</dbReference>
<dbReference type="Gene3D" id="3.40.50.620">
    <property type="entry name" value="HUPs"/>
    <property type="match status" value="1"/>
</dbReference>
<feature type="binding site" evidence="4">
    <location>
        <position position="272"/>
    </location>
    <ligand>
        <name>FAD</name>
        <dbReference type="ChEBI" id="CHEBI:57692"/>
    </ligand>
</feature>
<dbReference type="Pfam" id="PF03441">
    <property type="entry name" value="FAD_binding_7"/>
    <property type="match status" value="1"/>
</dbReference>
<sequence length="473" mass="53141">MQIHWHRRDLRAVDNAGLAAAAAPAEDDGPVVPVFVFDEAVLAHAAPPRVAFMLDALDSLRAWYRERGSDLVVARGDPADVLPDLAERHGASVVTWGEDYSGLAKERDARVRLALDEVDVDRRVVTDSVLHEPGSITTNDGEPYSVFTYYGRKWQDRPKDDPYEPPTSSTLADVSGNPLPSLEALGFDEPAAQIPTADPAAARERLAAFCDGPIYEYEDLRDVPATENTSRLSPHLKFGTLGIREVYAATEAAKESAKDGATDEQVESIETFQSELAWREFYFQVLAANPETVSQNFKDYENPIDWRNDPEEFEAWKAGETGYPFVDAGMRQLRAEAFVHNRLRMVVASFLTKDLLVDWRRGYDWFRERLVDHDAASDVGGWQWAASTGTDAQPYFRVFNPTTQGERYDPDAEYITEYVPELRDVDSDLIHEWPDLSQTQRRNVAPEYPDPIVDHGERREEAIAAFEAARGDS</sequence>
<keyword evidence="10" id="KW-1185">Reference proteome</keyword>
<dbReference type="EMBL" id="FOZK01000003">
    <property type="protein sequence ID" value="SFS07440.1"/>
    <property type="molecule type" value="Genomic_DNA"/>
</dbReference>
<dbReference type="InterPro" id="IPR006050">
    <property type="entry name" value="DNA_photolyase_N"/>
</dbReference>
<dbReference type="InterPro" id="IPR014729">
    <property type="entry name" value="Rossmann-like_a/b/a_fold"/>
</dbReference>
<dbReference type="PROSITE" id="PS00691">
    <property type="entry name" value="DNA_PHOTOLYASES_1_2"/>
    <property type="match status" value="1"/>
</dbReference>
<accession>A0A1I6LVM5</accession>
<evidence type="ECO:0000259" key="8">
    <source>
        <dbReference type="PROSITE" id="PS51645"/>
    </source>
</evidence>
<dbReference type="GO" id="GO:0071949">
    <property type="term" value="F:FAD binding"/>
    <property type="evidence" value="ECO:0007669"/>
    <property type="project" value="TreeGrafter"/>
</dbReference>
<keyword evidence="9" id="KW-0456">Lyase</keyword>
<dbReference type="InterPro" id="IPR036134">
    <property type="entry name" value="Crypto/Photolyase_FAD-like_sf"/>
</dbReference>
<dbReference type="GO" id="GO:0006139">
    <property type="term" value="P:nucleobase-containing compound metabolic process"/>
    <property type="evidence" value="ECO:0007669"/>
    <property type="project" value="UniProtKB-ARBA"/>
</dbReference>
<dbReference type="InterPro" id="IPR036155">
    <property type="entry name" value="Crypto/Photolyase_N_sf"/>
</dbReference>
<keyword evidence="3 6" id="KW-0157">Chromophore</keyword>
<dbReference type="PROSITE" id="PS51645">
    <property type="entry name" value="PHR_CRY_ALPHA_BETA"/>
    <property type="match status" value="1"/>
</dbReference>
<feature type="region of interest" description="Disordered" evidence="7">
    <location>
        <begin position="156"/>
        <end position="184"/>
    </location>
</feature>
<protein>
    <submittedName>
        <fullName evidence="9">Deoxyribodipyrimidine photo-lyase type I</fullName>
    </submittedName>
</protein>
<evidence type="ECO:0000256" key="7">
    <source>
        <dbReference type="SAM" id="MobiDB-lite"/>
    </source>
</evidence>
<name>A0A1I6LVM5_9EURY</name>
<evidence type="ECO:0000256" key="3">
    <source>
        <dbReference type="ARBA" id="ARBA00022991"/>
    </source>
</evidence>
<dbReference type="Gene3D" id="1.10.579.10">
    <property type="entry name" value="DNA Cyclobutane Dipyrimidine Photolyase, subunit A, domain 3"/>
    <property type="match status" value="1"/>
</dbReference>
<dbReference type="SUPFAM" id="SSF52425">
    <property type="entry name" value="Cryptochrome/photolyase, N-terminal domain"/>
    <property type="match status" value="1"/>
</dbReference>
<dbReference type="InterPro" id="IPR002081">
    <property type="entry name" value="Cryptochrome/DNA_photolyase_1"/>
</dbReference>
<feature type="binding site" evidence="4">
    <location>
        <begin position="229"/>
        <end position="233"/>
    </location>
    <ligand>
        <name>FAD</name>
        <dbReference type="ChEBI" id="CHEBI:57692"/>
    </ligand>
</feature>